<evidence type="ECO:0000256" key="1">
    <source>
        <dbReference type="SAM" id="MobiDB-lite"/>
    </source>
</evidence>
<protein>
    <recommendedName>
        <fullName evidence="2">Intercellular adhesion molecule 1/3/5 D2 domain-containing protein</fullName>
    </recommendedName>
</protein>
<dbReference type="PANTHER" id="PTHR13771:SF9">
    <property type="entry name" value="INTERCELLULAR ADHESION MOLECULE 5"/>
    <property type="match status" value="1"/>
</dbReference>
<dbReference type="PANTHER" id="PTHR13771">
    <property type="entry name" value="INTERCELLULAR ADHESION MOLECULE"/>
    <property type="match status" value="1"/>
</dbReference>
<dbReference type="GO" id="GO:0007155">
    <property type="term" value="P:cell adhesion"/>
    <property type="evidence" value="ECO:0007669"/>
    <property type="project" value="InterPro"/>
</dbReference>
<keyword evidence="4" id="KW-1185">Reference proteome</keyword>
<evidence type="ECO:0000313" key="4">
    <source>
        <dbReference type="Proteomes" id="UP000694422"/>
    </source>
</evidence>
<evidence type="ECO:0000259" key="2">
    <source>
        <dbReference type="Pfam" id="PF21146"/>
    </source>
</evidence>
<dbReference type="SUPFAM" id="SSF48726">
    <property type="entry name" value="Immunoglobulin"/>
    <property type="match status" value="3"/>
</dbReference>
<dbReference type="Ensembl" id="ENSSDAT00000029821.1">
    <property type="protein sequence ID" value="ENSSDAP00000026089.1"/>
    <property type="gene ID" value="ENSSDAG00000023668.1"/>
</dbReference>
<dbReference type="InterPro" id="IPR036179">
    <property type="entry name" value="Ig-like_dom_sf"/>
</dbReference>
<dbReference type="InterPro" id="IPR048679">
    <property type="entry name" value="ICAM1_3_5_D2"/>
</dbReference>
<name>A0A8C9UVS5_SPEDA</name>
<proteinExistence type="predicted"/>
<dbReference type="Gene3D" id="2.60.40.10">
    <property type="entry name" value="Immunoglobulins"/>
    <property type="match status" value="3"/>
</dbReference>
<dbReference type="Proteomes" id="UP000694422">
    <property type="component" value="Unplaced"/>
</dbReference>
<dbReference type="GO" id="GO:0005886">
    <property type="term" value="C:plasma membrane"/>
    <property type="evidence" value="ECO:0007669"/>
    <property type="project" value="TreeGrafter"/>
</dbReference>
<dbReference type="AlphaFoldDB" id="A0A8C9UVS5"/>
<reference evidence="3" key="2">
    <citation type="submission" date="2025-09" db="UniProtKB">
        <authorList>
            <consortium name="Ensembl"/>
        </authorList>
    </citation>
    <scope>IDENTIFICATION</scope>
</reference>
<dbReference type="Pfam" id="PF21146">
    <property type="entry name" value="ICAM1_3_5_D2"/>
    <property type="match status" value="1"/>
</dbReference>
<feature type="region of interest" description="Disordered" evidence="1">
    <location>
        <begin position="282"/>
        <end position="309"/>
    </location>
</feature>
<evidence type="ECO:0000313" key="3">
    <source>
        <dbReference type="Ensembl" id="ENSSDAP00000026089.1"/>
    </source>
</evidence>
<dbReference type="InterPro" id="IPR013783">
    <property type="entry name" value="Ig-like_fold"/>
</dbReference>
<organism evidence="3 4">
    <name type="scientific">Spermophilus dauricus</name>
    <name type="common">Daurian ground squirrel</name>
    <dbReference type="NCBI Taxonomy" id="99837"/>
    <lineage>
        <taxon>Eukaryota</taxon>
        <taxon>Metazoa</taxon>
        <taxon>Chordata</taxon>
        <taxon>Craniata</taxon>
        <taxon>Vertebrata</taxon>
        <taxon>Euteleostomi</taxon>
        <taxon>Mammalia</taxon>
        <taxon>Eutheria</taxon>
        <taxon>Euarchontoglires</taxon>
        <taxon>Glires</taxon>
        <taxon>Rodentia</taxon>
        <taxon>Sciuromorpha</taxon>
        <taxon>Sciuridae</taxon>
        <taxon>Xerinae</taxon>
        <taxon>Marmotini</taxon>
        <taxon>Spermophilus</taxon>
    </lineage>
</organism>
<feature type="domain" description="Intercellular adhesion molecule 1/3/5 D2" evidence="2">
    <location>
        <begin position="6"/>
        <end position="95"/>
    </location>
</feature>
<dbReference type="InterPro" id="IPR047012">
    <property type="entry name" value="ICAM_VCAM"/>
</dbReference>
<dbReference type="GO" id="GO:0005178">
    <property type="term" value="F:integrin binding"/>
    <property type="evidence" value="ECO:0007669"/>
    <property type="project" value="InterPro"/>
</dbReference>
<sequence length="309" mass="33013">MSPDSPRLIAPRLLEVGSEKPVSCSLDGLFPAPEAGIYLELGDQRLNPYVTLEGDALMATATVTASAEQEGARQLVCTVTLGGESRETRENLTIYSFPAPLLNLSEPNAPEGKMVTVTCTAGARTLVTLEGIPAAVLGQPAQLQLNVTENDDRRGFFCEAILEVDGEILSKNESAELRVLYGPRLDDSDCPRSWTWPEGPEQTLRCEARGNPAPSVHCARPDGGARDKPRVSSVIWSFTSLYTVSCHHRTLGQGWGPAPSSSSLLLISSAQHGPPICPLTQLDPEGGRSGAFPRSVYQQSHAALPGEAK</sequence>
<reference evidence="3" key="1">
    <citation type="submission" date="2025-08" db="UniProtKB">
        <authorList>
            <consortium name="Ensembl"/>
        </authorList>
    </citation>
    <scope>IDENTIFICATION</scope>
</reference>
<accession>A0A8C9UVS5</accession>